<dbReference type="PROSITE" id="PS51318">
    <property type="entry name" value="TAT"/>
    <property type="match status" value="1"/>
</dbReference>
<dbReference type="Gene3D" id="2.115.10.20">
    <property type="entry name" value="Glycosyl hydrolase domain, family 43"/>
    <property type="match status" value="1"/>
</dbReference>
<organism evidence="6 7">
    <name type="scientific">Actinacidiphila guanduensis</name>
    <dbReference type="NCBI Taxonomy" id="310781"/>
    <lineage>
        <taxon>Bacteria</taxon>
        <taxon>Bacillati</taxon>
        <taxon>Actinomycetota</taxon>
        <taxon>Actinomycetes</taxon>
        <taxon>Kitasatosporales</taxon>
        <taxon>Streptomycetaceae</taxon>
        <taxon>Actinacidiphila</taxon>
    </lineage>
</organism>
<evidence type="ECO:0000256" key="2">
    <source>
        <dbReference type="ARBA" id="ARBA00022801"/>
    </source>
</evidence>
<keyword evidence="7" id="KW-1185">Reference proteome</keyword>
<evidence type="ECO:0000259" key="5">
    <source>
        <dbReference type="Pfam" id="PF08244"/>
    </source>
</evidence>
<dbReference type="AlphaFoldDB" id="A0A1H0MUA1"/>
<dbReference type="GO" id="GO:0005987">
    <property type="term" value="P:sucrose catabolic process"/>
    <property type="evidence" value="ECO:0007669"/>
    <property type="project" value="TreeGrafter"/>
</dbReference>
<dbReference type="InterPro" id="IPR013189">
    <property type="entry name" value="Glyco_hydro_32_C"/>
</dbReference>
<evidence type="ECO:0000313" key="7">
    <source>
        <dbReference type="Proteomes" id="UP000199341"/>
    </source>
</evidence>
<protein>
    <submittedName>
        <fullName evidence="6">Fructan beta-fructosidase</fullName>
    </submittedName>
</protein>
<evidence type="ECO:0000259" key="4">
    <source>
        <dbReference type="Pfam" id="PF00251"/>
    </source>
</evidence>
<dbReference type="SMART" id="SM00640">
    <property type="entry name" value="Glyco_32"/>
    <property type="match status" value="1"/>
</dbReference>
<dbReference type="GO" id="GO:0004575">
    <property type="term" value="F:sucrose alpha-glucosidase activity"/>
    <property type="evidence" value="ECO:0007669"/>
    <property type="project" value="TreeGrafter"/>
</dbReference>
<dbReference type="GO" id="GO:0005737">
    <property type="term" value="C:cytoplasm"/>
    <property type="evidence" value="ECO:0007669"/>
    <property type="project" value="TreeGrafter"/>
</dbReference>
<dbReference type="Proteomes" id="UP000199341">
    <property type="component" value="Unassembled WGS sequence"/>
</dbReference>
<dbReference type="SUPFAM" id="SSF49899">
    <property type="entry name" value="Concanavalin A-like lectins/glucanases"/>
    <property type="match status" value="1"/>
</dbReference>
<name>A0A1H0MUA1_9ACTN</name>
<proteinExistence type="inferred from homology"/>
<evidence type="ECO:0000256" key="3">
    <source>
        <dbReference type="ARBA" id="ARBA00023295"/>
    </source>
</evidence>
<dbReference type="RefSeq" id="WP_093787073.1">
    <property type="nucleotide sequence ID" value="NZ_FNIE01000013.1"/>
</dbReference>
<feature type="domain" description="Glycosyl hydrolase family 32 N-terminal" evidence="4">
    <location>
        <begin position="72"/>
        <end position="345"/>
    </location>
</feature>
<sequence>MPESPRPALPAVPAATRRTFLAAGAAATALTALPAVLRTAPAAADSPADYPEYPYPTTKLGAYDEPYRGQFHFSSRTGWMNDINGPLYYRGTYHMFYQHNPHGLAWDTMHWGHATSTDLVHWIQQPVALEPGVQPGNLWSGAGVVDHRNVTGLKDGPDDPIVVFTGTGGVLMDYSTDGARTFRSYGNGRVVAAPPPASTDSRDPKVLWDEQHRQWVMVFWSNEGGNGYDIFTSQNLLDWTYASRFAADWLFECPDMYPMRLDGGRTVKWVVNAASTKYVIGDFDGTVFAPDWQQPVQMDVGRNIYAGQVFNDMPDGRIVHMAWQQGNFGSVWTGNATFPVELELVTLPEGPRVTRTPIAELAKLRHNSRSWRHITVTGDPATNPLAGLGGETYEVVAEFDTTTATATRFGLKLHAYPDGTCNADIGYDLAAGQLMGTALAPAGGRIRIRALVDRGQLEVFGNQGQFASSNNLDFDPAAAARGVAVYAEGGRVHLTSLEFHELRRAWPDFVPIANPGSNLAGPWRAVGGTWKDLADGNTGTATGDGFLLSAETGTDLTYEADVSLDGAGAAGLTFRADATASRHYTVDLDTTAGGRLRLWRPGAVLAAYAVPVARRTVHHVKVVAVGTRLRVHLDGAERPAIDITDGAYGSGLYGLHVRGGKAALRNANAGLTTDLAGPWTTLTSIWTDTPAGKRGWASGDGFHLSAQGGTDFTYEGDLSLGSAVAASLTFRASPDAAGHYTANINTSGGGQIKLWRPGKDLATYATPIAAGQVYHLKVVTQGYRIRVFLGDGPQPVIDATDTAYTGGLFGANVFSGAGTVQNLTATGSAPAHFATNAAGPWHAVSGSWTATADGEQGLAGGDGFYLSAQSGTDFTYEGDLRLDTADAVSLTFRANADATAHYTANINRTGGGQIKLWRPGADLGVHAAPITPGQVYHLKVVAAGPRIRVYLGDGAEPVIDVTDAAYSGGLFGANVFSGAATLQNLRVG</sequence>
<dbReference type="OrthoDB" id="9776657at2"/>
<dbReference type="SUPFAM" id="SSF75005">
    <property type="entry name" value="Arabinanase/levansucrase/invertase"/>
    <property type="match status" value="1"/>
</dbReference>
<dbReference type="InterPro" id="IPR001362">
    <property type="entry name" value="Glyco_hydro_32"/>
</dbReference>
<feature type="domain" description="Glycosyl hydrolase family 32 C-terminal" evidence="5">
    <location>
        <begin position="360"/>
        <end position="500"/>
    </location>
</feature>
<keyword evidence="2" id="KW-0378">Hydrolase</keyword>
<dbReference type="InterPro" id="IPR013148">
    <property type="entry name" value="Glyco_hydro_32_N"/>
</dbReference>
<dbReference type="Pfam" id="PF08244">
    <property type="entry name" value="Glyco_hydro_32C"/>
    <property type="match status" value="1"/>
</dbReference>
<accession>A0A1H0MUA1</accession>
<gene>
    <name evidence="6" type="ORF">SAMN05216259_11397</name>
</gene>
<dbReference type="InterPro" id="IPR013320">
    <property type="entry name" value="ConA-like_dom_sf"/>
</dbReference>
<dbReference type="Pfam" id="PF00251">
    <property type="entry name" value="Glyco_hydro_32N"/>
    <property type="match status" value="1"/>
</dbReference>
<keyword evidence="3" id="KW-0326">Glycosidase</keyword>
<dbReference type="EMBL" id="FNIE01000013">
    <property type="protein sequence ID" value="SDO83954.1"/>
    <property type="molecule type" value="Genomic_DNA"/>
</dbReference>
<dbReference type="InterPro" id="IPR023296">
    <property type="entry name" value="Glyco_hydro_beta-prop_sf"/>
</dbReference>
<dbReference type="CDD" id="cd18622">
    <property type="entry name" value="GH32_Inu-like"/>
    <property type="match status" value="1"/>
</dbReference>
<comment type="similarity">
    <text evidence="1">Belongs to the glycosyl hydrolase 32 family.</text>
</comment>
<reference evidence="6 7" key="1">
    <citation type="submission" date="2016-10" db="EMBL/GenBank/DDBJ databases">
        <authorList>
            <person name="de Groot N.N."/>
        </authorList>
    </citation>
    <scope>NUCLEOTIDE SEQUENCE [LARGE SCALE GENOMIC DNA]</scope>
    <source>
        <strain evidence="6 7">CGMCC 4.2022</strain>
    </source>
</reference>
<evidence type="ECO:0000313" key="6">
    <source>
        <dbReference type="EMBL" id="SDO83954.1"/>
    </source>
</evidence>
<dbReference type="PANTHER" id="PTHR42800">
    <property type="entry name" value="EXOINULINASE INUD (AFU_ORTHOLOGUE AFUA_5G00480)"/>
    <property type="match status" value="1"/>
</dbReference>
<dbReference type="STRING" id="310781.SAMN05216259_11397"/>
<dbReference type="InterPro" id="IPR006311">
    <property type="entry name" value="TAT_signal"/>
</dbReference>
<dbReference type="PANTHER" id="PTHR42800:SF1">
    <property type="entry name" value="EXOINULINASE INUD (AFU_ORTHOLOGUE AFUA_5G00480)"/>
    <property type="match status" value="1"/>
</dbReference>
<dbReference type="Gene3D" id="2.60.120.560">
    <property type="entry name" value="Exo-inulinase, domain 1"/>
    <property type="match status" value="4"/>
</dbReference>
<evidence type="ECO:0000256" key="1">
    <source>
        <dbReference type="ARBA" id="ARBA00009902"/>
    </source>
</evidence>